<keyword evidence="8" id="KW-0809">Transit peptide</keyword>
<dbReference type="OrthoDB" id="9780152at2"/>
<dbReference type="Proteomes" id="UP000005954">
    <property type="component" value="Unassembled WGS sequence"/>
</dbReference>
<dbReference type="AlphaFoldDB" id="A3SKD1"/>
<evidence type="ECO:0000256" key="10">
    <source>
        <dbReference type="PIRNR" id="PIRNR017901"/>
    </source>
</evidence>
<comment type="pathway">
    <text evidence="1">Sulfur metabolism; glutathione biosynthesis; glutathione from L-cysteine and L-glutamate: step 1/2.</text>
</comment>
<dbReference type="PANTHER" id="PTHR34378">
    <property type="entry name" value="GLUTAMATE--CYSTEINE LIGASE, CHLOROPLASTIC"/>
    <property type="match status" value="1"/>
</dbReference>
<organism evidence="12 13">
    <name type="scientific">Roseovarius nubinhibens (strain ATCC BAA-591 / DSM 15170 / ISM)</name>
    <dbReference type="NCBI Taxonomy" id="89187"/>
    <lineage>
        <taxon>Bacteria</taxon>
        <taxon>Pseudomonadati</taxon>
        <taxon>Pseudomonadota</taxon>
        <taxon>Alphaproteobacteria</taxon>
        <taxon>Rhodobacterales</taxon>
        <taxon>Roseobacteraceae</taxon>
        <taxon>Roseovarius</taxon>
    </lineage>
</organism>
<evidence type="ECO:0000256" key="6">
    <source>
        <dbReference type="ARBA" id="ARBA00022741"/>
    </source>
</evidence>
<comment type="similarity">
    <text evidence="10">Belongs to the glutamate--cysteine ligase type 2 family. EgtA subfamily.</text>
</comment>
<dbReference type="EC" id="6.3.2.2" evidence="10"/>
<dbReference type="EMBL" id="AALY01000001">
    <property type="protein sequence ID" value="EAP77812.1"/>
    <property type="molecule type" value="Genomic_DNA"/>
</dbReference>
<evidence type="ECO:0000256" key="2">
    <source>
        <dbReference type="ARBA" id="ARBA00010253"/>
    </source>
</evidence>
<dbReference type="GO" id="GO:0004357">
    <property type="term" value="F:glutamate-cysteine ligase activity"/>
    <property type="evidence" value="ECO:0007669"/>
    <property type="project" value="UniProtKB-UniRule"/>
</dbReference>
<keyword evidence="4 10" id="KW-0436">Ligase</keyword>
<comment type="catalytic activity">
    <reaction evidence="10">
        <text>L-cysteine + L-glutamate + ATP = gamma-L-glutamyl-L-cysteine + ADP + phosphate + H(+)</text>
        <dbReference type="Rhea" id="RHEA:13285"/>
        <dbReference type="ChEBI" id="CHEBI:15378"/>
        <dbReference type="ChEBI" id="CHEBI:29985"/>
        <dbReference type="ChEBI" id="CHEBI:30616"/>
        <dbReference type="ChEBI" id="CHEBI:35235"/>
        <dbReference type="ChEBI" id="CHEBI:43474"/>
        <dbReference type="ChEBI" id="CHEBI:58173"/>
        <dbReference type="ChEBI" id="CHEBI:456216"/>
        <dbReference type="EC" id="6.3.2.2"/>
    </reaction>
</comment>
<dbReference type="InterPro" id="IPR011556">
    <property type="entry name" value="Glut_cys_lig_pln_type"/>
</dbReference>
<evidence type="ECO:0000256" key="7">
    <source>
        <dbReference type="ARBA" id="ARBA00022840"/>
    </source>
</evidence>
<evidence type="ECO:0000313" key="13">
    <source>
        <dbReference type="Proteomes" id="UP000005954"/>
    </source>
</evidence>
<evidence type="ECO:0000313" key="12">
    <source>
        <dbReference type="EMBL" id="EAP77812.1"/>
    </source>
</evidence>
<dbReference type="STRING" id="89187.ISM_05945"/>
<dbReference type="InterPro" id="IPR014746">
    <property type="entry name" value="Gln_synth/guanido_kin_cat_dom"/>
</dbReference>
<keyword evidence="6 10" id="KW-0547">Nucleotide-binding</keyword>
<evidence type="ECO:0000256" key="11">
    <source>
        <dbReference type="PIRSR" id="PIRSR017901-50"/>
    </source>
</evidence>
<dbReference type="RefSeq" id="WP_009813213.1">
    <property type="nucleotide sequence ID" value="NZ_CH724156.1"/>
</dbReference>
<evidence type="ECO:0000256" key="8">
    <source>
        <dbReference type="ARBA" id="ARBA00022946"/>
    </source>
</evidence>
<evidence type="ECO:0000256" key="5">
    <source>
        <dbReference type="ARBA" id="ARBA00022684"/>
    </source>
</evidence>
<sequence>MSIPQSGGGPIEHHSQLAGYLESGCKPRDAWRIGTEHEKFGYCRDSLLPIPYEGERSVLAVLEGLRDVHGWAPVEEKGKLIGLEKDGANVSLEPGGQLELSGAPLETIHETCDEVNAHLRDVKDIADKVGVGFIGLGAAPQWSHEQMPLMPKGRYKLMDAYMQKVGTMGRSMMRRTCTVQVNLDFASEADMVQKLRVALALQPVATALFANSPFFDGKPNGHKSWRSRVWRDLDADRTGMMPFVFDEGFGFEAYAEHALDVPMYFVYRDGEYIDALGQSFRDFLRGELPALPGEKPTLSDWADHLTTLFPEARIKKFMEMRGADGGPWRRLCALPAFWVGLMYDQSSLDAAWDLVKGWDAETRDALRVAASEQALQAKVGGLNMHDLAREVLDISEAGLKARARPGAGGLVADETHFLNALRESVESGQVPADELLEKYNGEWDGDLDRIYPDYSY</sequence>
<dbReference type="GO" id="GO:0005524">
    <property type="term" value="F:ATP binding"/>
    <property type="evidence" value="ECO:0007669"/>
    <property type="project" value="UniProtKB-UniRule"/>
</dbReference>
<evidence type="ECO:0000256" key="4">
    <source>
        <dbReference type="ARBA" id="ARBA00022598"/>
    </source>
</evidence>
<dbReference type="GO" id="GO:0006750">
    <property type="term" value="P:glutathione biosynthetic process"/>
    <property type="evidence" value="ECO:0007669"/>
    <property type="project" value="UniProtKB-UniRule"/>
</dbReference>
<comment type="function">
    <text evidence="10">Catalyzes the synthesis of gamma-glutamylcysteine (gamma-GC).</text>
</comment>
<reference evidence="12 13" key="1">
    <citation type="submission" date="2005-12" db="EMBL/GenBank/DDBJ databases">
        <authorList>
            <person name="Moran M.A."/>
            <person name="Ferriera S."/>
            <person name="Johnson J."/>
            <person name="Kravitz S."/>
            <person name="Halpern A."/>
            <person name="Remington K."/>
            <person name="Beeson K."/>
            <person name="Tran B."/>
            <person name="Rogers Y.-H."/>
            <person name="Friedman R."/>
            <person name="Venter J.C."/>
        </authorList>
    </citation>
    <scope>NUCLEOTIDE SEQUENCE [LARGE SCALE GENOMIC DNA]</scope>
    <source>
        <strain evidence="13">ATCC BAA-591 / DSM 15170 / ISM</strain>
    </source>
</reference>
<gene>
    <name evidence="12" type="ORF">ISM_05945</name>
</gene>
<dbReference type="SUPFAM" id="SSF55931">
    <property type="entry name" value="Glutamine synthetase/guanido kinase"/>
    <property type="match status" value="1"/>
</dbReference>
<keyword evidence="9 11" id="KW-1015">Disulfide bond</keyword>
<evidence type="ECO:0000256" key="1">
    <source>
        <dbReference type="ARBA" id="ARBA00005006"/>
    </source>
</evidence>
<accession>A3SKD1</accession>
<dbReference type="Gene3D" id="3.30.590.20">
    <property type="match status" value="1"/>
</dbReference>
<dbReference type="PANTHER" id="PTHR34378:SF1">
    <property type="entry name" value="GLUTAMATE--CYSTEINE LIGASE, CHLOROPLASTIC"/>
    <property type="match status" value="1"/>
</dbReference>
<dbReference type="HOGENOM" id="CLU_026610_1_0_5"/>
<feature type="disulfide bond" evidence="11">
    <location>
        <begin position="112"/>
        <end position="332"/>
    </location>
</feature>
<keyword evidence="5" id="KW-0317">Glutathione biosynthesis</keyword>
<dbReference type="NCBIfam" id="TIGR01436">
    <property type="entry name" value="glu_cys_lig_pln"/>
    <property type="match status" value="1"/>
</dbReference>
<dbReference type="PIRSF" id="PIRSF017901">
    <property type="entry name" value="GCL"/>
    <property type="match status" value="1"/>
</dbReference>
<comment type="similarity">
    <text evidence="2">Belongs to the carboxylate-amine ligase family. Glutamate--cysteine ligase type 2 subfamily.</text>
</comment>
<dbReference type="InterPro" id="IPR006336">
    <property type="entry name" value="GCS2"/>
</dbReference>
<evidence type="ECO:0000256" key="9">
    <source>
        <dbReference type="ARBA" id="ARBA00023157"/>
    </source>
</evidence>
<dbReference type="Pfam" id="PF04107">
    <property type="entry name" value="GCS2"/>
    <property type="match status" value="1"/>
</dbReference>
<dbReference type="eggNOG" id="COG3572">
    <property type="taxonomic scope" value="Bacteria"/>
</dbReference>
<comment type="caution">
    <text evidence="12">The sequence shown here is derived from an EMBL/GenBank/DDBJ whole genome shotgun (WGS) entry which is preliminary data.</text>
</comment>
<keyword evidence="13" id="KW-1185">Reference proteome</keyword>
<evidence type="ECO:0000256" key="3">
    <source>
        <dbReference type="ARBA" id="ARBA00011153"/>
    </source>
</evidence>
<protein>
    <recommendedName>
        <fullName evidence="10">Glutamate--cysteine ligase</fullName>
        <ecNumber evidence="10">6.3.2.2</ecNumber>
    </recommendedName>
</protein>
<comment type="subunit">
    <text evidence="3">Homodimer or monomer when oxidized or reduced, respectively.</text>
</comment>
<name>A3SKD1_ROSNI</name>
<keyword evidence="7 10" id="KW-0067">ATP-binding</keyword>
<dbReference type="InterPro" id="IPR035434">
    <property type="entry name" value="GCL_bact_plant"/>
</dbReference>
<proteinExistence type="inferred from homology"/>